<dbReference type="Gene3D" id="3.30.420.10">
    <property type="entry name" value="Ribonuclease H-like superfamily/Ribonuclease H"/>
    <property type="match status" value="1"/>
</dbReference>
<accession>A0A8S5V2C7</accession>
<dbReference type="InterPro" id="IPR036397">
    <property type="entry name" value="RNaseH_sf"/>
</dbReference>
<dbReference type="GO" id="GO:0003676">
    <property type="term" value="F:nucleic acid binding"/>
    <property type="evidence" value="ECO:0007669"/>
    <property type="project" value="InterPro"/>
</dbReference>
<dbReference type="InterPro" id="IPR012337">
    <property type="entry name" value="RNaseH-like_sf"/>
</dbReference>
<proteinExistence type="predicted"/>
<dbReference type="EMBL" id="BK016184">
    <property type="protein sequence ID" value="DAG00873.1"/>
    <property type="molecule type" value="Genomic_DNA"/>
</dbReference>
<evidence type="ECO:0000313" key="2">
    <source>
        <dbReference type="EMBL" id="DAG00873.1"/>
    </source>
</evidence>
<reference evidence="2" key="1">
    <citation type="journal article" date="2021" name="Proc. Natl. Acad. Sci. U.S.A.">
        <title>A Catalog of Tens of Thousands of Viruses from Human Metagenomes Reveals Hidden Associations with Chronic Diseases.</title>
        <authorList>
            <person name="Tisza M.J."/>
            <person name="Buck C.B."/>
        </authorList>
    </citation>
    <scope>NUCLEOTIDE SEQUENCE</scope>
    <source>
        <strain evidence="2">CtelJ1</strain>
    </source>
</reference>
<name>A0A8S5V2C7_9CAUD</name>
<organism evidence="2">
    <name type="scientific">CrAss-like virus sp. ctelJ1</name>
    <dbReference type="NCBI Taxonomy" id="2825838"/>
    <lineage>
        <taxon>Viruses</taxon>
        <taxon>Duplodnaviria</taxon>
        <taxon>Heunggongvirae</taxon>
        <taxon>Uroviricota</taxon>
        <taxon>Caudoviricetes</taxon>
        <taxon>Crassvirales</taxon>
    </lineage>
</organism>
<sequence length="318" mass="36765">MVFEEIVERMGRKPYLLSMGSGKLSRYLKCSVDDIRRAKDAVRSSGYHSAVVGPPKKMPKVLVFDTETAPMLGYIWGLWKQDIAWDHVRQDWFMLCWSAKWLYGGEVMYDVLTSEEALRQDDSRIMRSLWNLIDEADVVVAHNAKRADVPWMNTRFILNDLKCPSPYYIIDTLDVAKRYFGFKSNKLDALAGYFGFPHKIGTDFSLWERCLKGDRKALEEMSVYNQQDVKILELVYLKLRPWMKSHPNVAATFDDGVVRCPVCGSSEDHLVEIPDRYYNTSTCRYKLYRCIDCGAVVRGRENLNKDNKKVVPLTSPAR</sequence>
<protein>
    <submittedName>
        <fullName evidence="2">DNA polymerase B</fullName>
    </submittedName>
</protein>
<dbReference type="Pfam" id="PF13482">
    <property type="entry name" value="RNase_H_2"/>
    <property type="match status" value="1"/>
</dbReference>
<evidence type="ECO:0000259" key="1">
    <source>
        <dbReference type="Pfam" id="PF13482"/>
    </source>
</evidence>
<dbReference type="SUPFAM" id="SSF53098">
    <property type="entry name" value="Ribonuclease H-like"/>
    <property type="match status" value="1"/>
</dbReference>
<dbReference type="InterPro" id="IPR038720">
    <property type="entry name" value="YprB_RNase_H-like_dom"/>
</dbReference>
<feature type="domain" description="YprB ribonuclease H-like" evidence="1">
    <location>
        <begin position="120"/>
        <end position="238"/>
    </location>
</feature>